<keyword evidence="2" id="KW-0472">Membrane</keyword>
<reference evidence="3 4" key="1">
    <citation type="journal article" date="2015" name="Int. J. Syst. Evol. Microbiol.">
        <title>Amycolatopsis rhabdoformis sp. nov., an actinomycete isolated from a tropical forest soil.</title>
        <authorList>
            <person name="Souza W.R."/>
            <person name="Silva R.E."/>
            <person name="Goodfellow M."/>
            <person name="Busarakam K."/>
            <person name="Figueiro F.S."/>
            <person name="Ferreira D."/>
            <person name="Rodrigues-Filho E."/>
            <person name="Moraes L.A.B."/>
            <person name="Zucchi T.D."/>
        </authorList>
    </citation>
    <scope>NUCLEOTIDE SEQUENCE [LARGE SCALE GENOMIC DNA]</scope>
    <source>
        <strain evidence="3 4">NCIMB 14900</strain>
    </source>
</reference>
<organism evidence="3 4">
    <name type="scientific">Amycolatopsis rhabdoformis</name>
    <dbReference type="NCBI Taxonomy" id="1448059"/>
    <lineage>
        <taxon>Bacteria</taxon>
        <taxon>Bacillati</taxon>
        <taxon>Actinomycetota</taxon>
        <taxon>Actinomycetes</taxon>
        <taxon>Pseudonocardiales</taxon>
        <taxon>Pseudonocardiaceae</taxon>
        <taxon>Amycolatopsis</taxon>
    </lineage>
</organism>
<dbReference type="RefSeq" id="WP_326568232.1">
    <property type="nucleotide sequence ID" value="NZ_CP142149.1"/>
</dbReference>
<evidence type="ECO:0000313" key="3">
    <source>
        <dbReference type="EMBL" id="WSE29267.1"/>
    </source>
</evidence>
<gene>
    <name evidence="3" type="ORF">VSH64_41750</name>
</gene>
<accession>A0ABZ1I652</accession>
<evidence type="ECO:0000256" key="1">
    <source>
        <dbReference type="SAM" id="MobiDB-lite"/>
    </source>
</evidence>
<evidence type="ECO:0000313" key="4">
    <source>
        <dbReference type="Proteomes" id="UP001330812"/>
    </source>
</evidence>
<evidence type="ECO:0000256" key="2">
    <source>
        <dbReference type="SAM" id="Phobius"/>
    </source>
</evidence>
<protein>
    <submittedName>
        <fullName evidence="3">Uncharacterized protein</fullName>
    </submittedName>
</protein>
<feature type="compositionally biased region" description="Low complexity" evidence="1">
    <location>
        <begin position="84"/>
        <end position="95"/>
    </location>
</feature>
<keyword evidence="2" id="KW-1133">Transmembrane helix</keyword>
<keyword evidence="2" id="KW-0812">Transmembrane</keyword>
<name>A0ABZ1I652_9PSEU</name>
<dbReference type="Proteomes" id="UP001330812">
    <property type="component" value="Chromosome"/>
</dbReference>
<feature type="transmembrane region" description="Helical" evidence="2">
    <location>
        <begin position="54"/>
        <end position="75"/>
    </location>
</feature>
<dbReference type="EMBL" id="CP142149">
    <property type="protein sequence ID" value="WSE29267.1"/>
    <property type="molecule type" value="Genomic_DNA"/>
</dbReference>
<sequence length="112" mass="11376">MRNPGHLLLRSTLRSARSATLVVLPAVLLLVGSGTALADDGVVRAETASPGFGILGPVGLVAVALGIVGMALGVLRQRRKARAATALATPEPAAESVATEDPTRPLAPIRQP</sequence>
<feature type="region of interest" description="Disordered" evidence="1">
    <location>
        <begin position="84"/>
        <end position="112"/>
    </location>
</feature>
<keyword evidence="4" id="KW-1185">Reference proteome</keyword>
<proteinExistence type="predicted"/>